<dbReference type="PANTHER" id="PTHR43022">
    <property type="entry name" value="PROTEIN SMF"/>
    <property type="match status" value="1"/>
</dbReference>
<feature type="domain" description="Smf/DprA SLOG" evidence="2">
    <location>
        <begin position="80"/>
        <end position="288"/>
    </location>
</feature>
<dbReference type="Gene3D" id="3.40.50.450">
    <property type="match status" value="1"/>
</dbReference>
<comment type="similarity">
    <text evidence="1">Belongs to the DprA/Smf family.</text>
</comment>
<comment type="caution">
    <text evidence="3">The sequence shown here is derived from an EMBL/GenBank/DDBJ whole genome shotgun (WGS) entry which is preliminary data.</text>
</comment>
<dbReference type="AlphaFoldDB" id="A0A084H3S5"/>
<dbReference type="EMBL" id="JNVC02000001">
    <property type="protein sequence ID" value="KEZ54237.1"/>
    <property type="molecule type" value="Genomic_DNA"/>
</dbReference>
<dbReference type="GO" id="GO:0009294">
    <property type="term" value="P:DNA-mediated transformation"/>
    <property type="evidence" value="ECO:0007669"/>
    <property type="project" value="InterPro"/>
</dbReference>
<organism evidence="3 4">
    <name type="scientific">Metabacillus indicus</name>
    <name type="common">Bacillus indicus</name>
    <dbReference type="NCBI Taxonomy" id="246786"/>
    <lineage>
        <taxon>Bacteria</taxon>
        <taxon>Bacillati</taxon>
        <taxon>Bacillota</taxon>
        <taxon>Bacilli</taxon>
        <taxon>Bacillales</taxon>
        <taxon>Bacillaceae</taxon>
        <taxon>Metabacillus</taxon>
    </lineage>
</organism>
<reference evidence="3 4" key="1">
    <citation type="journal article" date="2005" name="Int. J. Syst. Evol. Microbiol.">
        <title>Bacillus cibi sp. nov., isolated from jeotgal, a traditional Korean fermented seafood.</title>
        <authorList>
            <person name="Yoon J.H."/>
            <person name="Lee C.H."/>
            <person name="Oh T.K."/>
        </authorList>
    </citation>
    <scope>NUCLEOTIDE SEQUENCE [LARGE SCALE GENOMIC DNA]</scope>
    <source>
        <strain evidence="3 4">DSM 16189</strain>
    </source>
</reference>
<gene>
    <name evidence="3" type="ORF">GS18_0204745</name>
</gene>
<evidence type="ECO:0000256" key="1">
    <source>
        <dbReference type="ARBA" id="ARBA00006525"/>
    </source>
</evidence>
<dbReference type="Pfam" id="PF02481">
    <property type="entry name" value="DNA_processg_A"/>
    <property type="match status" value="1"/>
</dbReference>
<dbReference type="NCBIfam" id="TIGR00732">
    <property type="entry name" value="dprA"/>
    <property type="match status" value="1"/>
</dbReference>
<evidence type="ECO:0000259" key="2">
    <source>
        <dbReference type="Pfam" id="PF02481"/>
    </source>
</evidence>
<dbReference type="STRING" id="246786.GS18_0204745"/>
<dbReference type="RefSeq" id="WP_029565594.1">
    <property type="nucleotide sequence ID" value="NZ_JNVC02000001.1"/>
</dbReference>
<evidence type="ECO:0000313" key="3">
    <source>
        <dbReference type="EMBL" id="KEZ54237.1"/>
    </source>
</evidence>
<dbReference type="OrthoDB" id="9785707at2"/>
<proteinExistence type="inferred from homology"/>
<name>A0A084H3S5_METID</name>
<dbReference type="InterPro" id="IPR057666">
    <property type="entry name" value="DrpA_SLOG"/>
</dbReference>
<protein>
    <recommendedName>
        <fullName evidence="2">Smf/DprA SLOG domain-containing protein</fullName>
    </recommendedName>
</protein>
<dbReference type="InterPro" id="IPR003488">
    <property type="entry name" value="DprA"/>
</dbReference>
<dbReference type="Proteomes" id="UP000028549">
    <property type="component" value="Unassembled WGS sequence"/>
</dbReference>
<sequence>MHKKEKELLHLSHCRGITHMALLKWLKLDPPLSVYSLNSTDLQRVFRLSDALMPHFLTDFYSFDPDAAFSRLKARNIKAISLCNENYPHLLKEIHDPPPILFCKGNTALLSSGKMISIVGTRNPTNYGTHSIKRVTDPLISAGWTVVSGLAKGIDALAHQRAIERQAPTIGVIGGGLHHFYPKENLPLFKEMTENQLVLSEHPPDTKPQKWHFPMRNRIISGLSLGTVVIQAKSKSGSLITAGTALDQGRQVFAVPGSIFDAASAGANQLIKQGAYLAEDGLDVLNDLSVQVACAEN</sequence>
<accession>A0A084H3S5</accession>
<dbReference type="SUPFAM" id="SSF102405">
    <property type="entry name" value="MCP/YpsA-like"/>
    <property type="match status" value="1"/>
</dbReference>
<keyword evidence="4" id="KW-1185">Reference proteome</keyword>
<evidence type="ECO:0000313" key="4">
    <source>
        <dbReference type="Proteomes" id="UP000028549"/>
    </source>
</evidence>
<dbReference type="PANTHER" id="PTHR43022:SF1">
    <property type="entry name" value="PROTEIN SMF"/>
    <property type="match status" value="1"/>
</dbReference>